<feature type="domain" description="KOW" evidence="6">
    <location>
        <begin position="2"/>
        <end position="29"/>
    </location>
</feature>
<keyword evidence="3 5" id="KW-0687">Ribonucleoprotein</keyword>
<comment type="subunit">
    <text evidence="5">Part of the 50S ribosomal subunit.</text>
</comment>
<dbReference type="InterPro" id="IPR005824">
    <property type="entry name" value="KOW"/>
</dbReference>
<evidence type="ECO:0000313" key="8">
    <source>
        <dbReference type="Proteomes" id="UP000033918"/>
    </source>
</evidence>
<dbReference type="SUPFAM" id="SSF50104">
    <property type="entry name" value="Translation proteins SH3-like domain"/>
    <property type="match status" value="1"/>
</dbReference>
<evidence type="ECO:0000256" key="5">
    <source>
        <dbReference type="HAMAP-Rule" id="MF_01326"/>
    </source>
</evidence>
<dbReference type="InterPro" id="IPR041988">
    <property type="entry name" value="Ribosomal_uL24_KOW"/>
</dbReference>
<evidence type="ECO:0000256" key="3">
    <source>
        <dbReference type="ARBA" id="ARBA00023274"/>
    </source>
</evidence>
<dbReference type="HAMAP" id="MF_01326_B">
    <property type="entry name" value="Ribosomal_uL24_B"/>
    <property type="match status" value="1"/>
</dbReference>
<gene>
    <name evidence="5" type="primary">rplX</name>
    <name evidence="7" type="ORF">UU38_C0003G0118</name>
</gene>
<dbReference type="AlphaFoldDB" id="A0A0G0UMW0"/>
<evidence type="ECO:0000313" key="7">
    <source>
        <dbReference type="EMBL" id="KKR88866.1"/>
    </source>
</evidence>
<evidence type="ECO:0000256" key="1">
    <source>
        <dbReference type="ARBA" id="ARBA00010618"/>
    </source>
</evidence>
<dbReference type="GO" id="GO:1990904">
    <property type="term" value="C:ribonucleoprotein complex"/>
    <property type="evidence" value="ECO:0007669"/>
    <property type="project" value="UniProtKB-KW"/>
</dbReference>
<sequence length="101" mass="11263">MKIHKNDTIKMIVGKDRGKTGKILKVLPEERKIIVEGLNLYKKHVRPKTQGEKGQTILVPKPIDASNVMLVCSSCGKAARIGYRFEGEQKSRVCKKCGAKI</sequence>
<evidence type="ECO:0000256" key="4">
    <source>
        <dbReference type="ARBA" id="ARBA00035206"/>
    </source>
</evidence>
<evidence type="ECO:0000256" key="2">
    <source>
        <dbReference type="ARBA" id="ARBA00022980"/>
    </source>
</evidence>
<dbReference type="Pfam" id="PF17136">
    <property type="entry name" value="ribosomal_L24"/>
    <property type="match status" value="1"/>
</dbReference>
<dbReference type="NCBIfam" id="TIGR01079">
    <property type="entry name" value="rplX_bact"/>
    <property type="match status" value="1"/>
</dbReference>
<accession>A0A0G0UMW0</accession>
<dbReference type="GO" id="GO:0005840">
    <property type="term" value="C:ribosome"/>
    <property type="evidence" value="ECO:0007669"/>
    <property type="project" value="UniProtKB-KW"/>
</dbReference>
<dbReference type="GO" id="GO:0003735">
    <property type="term" value="F:structural constituent of ribosome"/>
    <property type="evidence" value="ECO:0007669"/>
    <property type="project" value="InterPro"/>
</dbReference>
<dbReference type="SMART" id="SM00739">
    <property type="entry name" value="KOW"/>
    <property type="match status" value="1"/>
</dbReference>
<reference evidence="7 8" key="1">
    <citation type="journal article" date="2015" name="Nature">
        <title>rRNA introns, odd ribosomes, and small enigmatic genomes across a large radiation of phyla.</title>
        <authorList>
            <person name="Brown C.T."/>
            <person name="Hug L.A."/>
            <person name="Thomas B.C."/>
            <person name="Sharon I."/>
            <person name="Castelle C.J."/>
            <person name="Singh A."/>
            <person name="Wilkins M.J."/>
            <person name="Williams K.H."/>
            <person name="Banfield J.F."/>
        </authorList>
    </citation>
    <scope>NUCLEOTIDE SEQUENCE [LARGE SCALE GENOMIC DNA]</scope>
</reference>
<dbReference type="CDD" id="cd06089">
    <property type="entry name" value="KOW_RPL26"/>
    <property type="match status" value="1"/>
</dbReference>
<comment type="function">
    <text evidence="5">One of the proteins that surrounds the polypeptide exit tunnel on the outside of the subunit.</text>
</comment>
<protein>
    <recommendedName>
        <fullName evidence="4 5">Large ribosomal subunit protein uL24</fullName>
    </recommendedName>
</protein>
<keyword evidence="5" id="KW-0699">rRNA-binding</keyword>
<proteinExistence type="inferred from homology"/>
<comment type="function">
    <text evidence="5">One of two assembly initiator proteins, it binds directly to the 5'-end of the 23S rRNA, where it nucleates assembly of the 50S subunit.</text>
</comment>
<dbReference type="GO" id="GO:0019843">
    <property type="term" value="F:rRNA binding"/>
    <property type="evidence" value="ECO:0007669"/>
    <property type="project" value="UniProtKB-UniRule"/>
</dbReference>
<comment type="caution">
    <text evidence="7">The sequence shown here is derived from an EMBL/GenBank/DDBJ whole genome shotgun (WGS) entry which is preliminary data.</text>
</comment>
<dbReference type="Gene3D" id="2.30.30.30">
    <property type="match status" value="1"/>
</dbReference>
<dbReference type="InterPro" id="IPR057264">
    <property type="entry name" value="Ribosomal_uL24_C"/>
</dbReference>
<dbReference type="EMBL" id="LCAK01000003">
    <property type="protein sequence ID" value="KKR88866.1"/>
    <property type="molecule type" value="Genomic_DNA"/>
</dbReference>
<keyword evidence="2 5" id="KW-0689">Ribosomal protein</keyword>
<dbReference type="InterPro" id="IPR008991">
    <property type="entry name" value="Translation_prot_SH3-like_sf"/>
</dbReference>
<evidence type="ECO:0000259" key="6">
    <source>
        <dbReference type="SMART" id="SM00739"/>
    </source>
</evidence>
<dbReference type="InterPro" id="IPR003256">
    <property type="entry name" value="Ribosomal_uL24"/>
</dbReference>
<dbReference type="PANTHER" id="PTHR12903">
    <property type="entry name" value="MITOCHONDRIAL RIBOSOMAL PROTEIN L24"/>
    <property type="match status" value="1"/>
</dbReference>
<keyword evidence="5" id="KW-0694">RNA-binding</keyword>
<organism evidence="7 8">
    <name type="scientific">Candidatus Wolfebacteria bacterium GW2011_GWB1_41_12</name>
    <dbReference type="NCBI Taxonomy" id="1619006"/>
    <lineage>
        <taxon>Bacteria</taxon>
        <taxon>Candidatus Wolfeibacteriota</taxon>
    </lineage>
</organism>
<dbReference type="Pfam" id="PF00467">
    <property type="entry name" value="KOW"/>
    <property type="match status" value="1"/>
</dbReference>
<comment type="similarity">
    <text evidence="1 5">Belongs to the universal ribosomal protein uL24 family.</text>
</comment>
<name>A0A0G0UMW0_9BACT</name>
<dbReference type="Proteomes" id="UP000033918">
    <property type="component" value="Unassembled WGS sequence"/>
</dbReference>
<dbReference type="InterPro" id="IPR014722">
    <property type="entry name" value="Rib_uL2_dom2"/>
</dbReference>
<dbReference type="GO" id="GO:0006412">
    <property type="term" value="P:translation"/>
    <property type="evidence" value="ECO:0007669"/>
    <property type="project" value="UniProtKB-UniRule"/>
</dbReference>